<dbReference type="InterPro" id="IPR008893">
    <property type="entry name" value="WGR_domain"/>
</dbReference>
<dbReference type="RefSeq" id="WP_198065743.1">
    <property type="nucleotide sequence ID" value="NZ_CP069810.1"/>
</dbReference>
<evidence type="ECO:0000313" key="6">
    <source>
        <dbReference type="EMBL" id="SPC12489.1"/>
    </source>
</evidence>
<dbReference type="InterPro" id="IPR049468">
    <property type="entry name" value="Restrct_endonuc-II-like_dom"/>
</dbReference>
<keyword evidence="5" id="KW-0378">Hydrolase</keyword>
<dbReference type="Pfam" id="PF13087">
    <property type="entry name" value="AAA_12"/>
    <property type="match status" value="1"/>
</dbReference>
<evidence type="ECO:0000313" key="4">
    <source>
        <dbReference type="EMBL" id="QRQ95867.1"/>
    </source>
</evidence>
<name>A0A375G3Y6_9BURK</name>
<dbReference type="InterPro" id="IPR027417">
    <property type="entry name" value="P-loop_NTPase"/>
</dbReference>
<reference evidence="4 8" key="3">
    <citation type="submission" date="2021-02" db="EMBL/GenBank/DDBJ databases">
        <title>Complete Genome Sequence of Cupriavidus oxalaticus Strain Ox1, a Soil Oxalate-Degrading Species.</title>
        <authorList>
            <person name="Palmieri F."/>
            <person name="Udriet P."/>
            <person name="Deuasquier M."/>
            <person name="Beaudoing E."/>
            <person name="Johnson S.L."/>
            <person name="Davenport K.W."/>
            <person name="Chain P.S."/>
            <person name="Bindschedler S."/>
            <person name="Junier P."/>
        </authorList>
    </citation>
    <scope>NUCLEOTIDE SEQUENCE [LARGE SCALE GENOMIC DNA]</scope>
    <source>
        <strain evidence="4 8">Ox1</strain>
    </source>
</reference>
<gene>
    <name evidence="6" type="ORF">CO2235_150144</name>
    <name evidence="5" type="ORF">CO2235_U590101</name>
    <name evidence="4" type="ORF">JTE92_20950</name>
</gene>
<dbReference type="Pfam" id="PF13086">
    <property type="entry name" value="AAA_11"/>
    <property type="match status" value="2"/>
</dbReference>
<dbReference type="InterPro" id="IPR041679">
    <property type="entry name" value="DNA2/NAM7-like_C"/>
</dbReference>
<dbReference type="Proteomes" id="UP000256862">
    <property type="component" value="Chromosome CO2235"/>
</dbReference>
<reference evidence="5 7" key="2">
    <citation type="submission" date="2018-01" db="EMBL/GenBank/DDBJ databases">
        <authorList>
            <person name="Clerissi C."/>
        </authorList>
    </citation>
    <scope>NUCLEOTIDE SEQUENCE</scope>
    <source>
        <strain evidence="5">Cupriavidus oxalaticus LMG 2235</strain>
    </source>
</reference>
<feature type="region of interest" description="Disordered" evidence="2">
    <location>
        <begin position="1"/>
        <end position="33"/>
    </location>
</feature>
<dbReference type="Proteomes" id="UP000623307">
    <property type="component" value="Chromosome 2"/>
</dbReference>
<dbReference type="InterPro" id="IPR045055">
    <property type="entry name" value="DNA2/NAM7-like"/>
</dbReference>
<feature type="domain" description="WGR" evidence="3">
    <location>
        <begin position="1768"/>
        <end position="1859"/>
    </location>
</feature>
<feature type="compositionally biased region" description="Polar residues" evidence="2">
    <location>
        <begin position="1"/>
        <end position="14"/>
    </location>
</feature>
<dbReference type="Gene3D" id="1.10.510.10">
    <property type="entry name" value="Transferase(Phosphotransferase) domain 1"/>
    <property type="match status" value="1"/>
</dbReference>
<dbReference type="EMBL" id="OGUS01000064">
    <property type="protein sequence ID" value="SPC06525.1"/>
    <property type="molecule type" value="Genomic_DNA"/>
</dbReference>
<proteinExistence type="predicted"/>
<evidence type="ECO:0000256" key="2">
    <source>
        <dbReference type="SAM" id="MobiDB-lite"/>
    </source>
</evidence>
<reference evidence="7" key="1">
    <citation type="submission" date="2018-01" db="EMBL/GenBank/DDBJ databases">
        <authorList>
            <person name="Gaut B.S."/>
            <person name="Morton B.R."/>
            <person name="Clegg M.T."/>
            <person name="Duvall M.R."/>
        </authorList>
    </citation>
    <scope>NUCLEOTIDE SEQUENCE [LARGE SCALE GENOMIC DNA]</scope>
</reference>
<dbReference type="PROSITE" id="PS51977">
    <property type="entry name" value="WGR"/>
    <property type="match status" value="1"/>
</dbReference>
<feature type="coiled-coil region" evidence="1">
    <location>
        <begin position="1181"/>
        <end position="1208"/>
    </location>
</feature>
<dbReference type="InterPro" id="IPR047187">
    <property type="entry name" value="SF1_C_Upf1"/>
</dbReference>
<dbReference type="Pfam" id="PF18741">
    <property type="entry name" value="MTES_1575"/>
    <property type="match status" value="1"/>
</dbReference>
<accession>A0A375G3Y6</accession>
<dbReference type="EMBL" id="OGUS01000115">
    <property type="protein sequence ID" value="SPC12489.1"/>
    <property type="molecule type" value="Genomic_DNA"/>
</dbReference>
<feature type="compositionally biased region" description="Low complexity" evidence="2">
    <location>
        <begin position="21"/>
        <end position="31"/>
    </location>
</feature>
<dbReference type="SMART" id="SM00773">
    <property type="entry name" value="WGR"/>
    <property type="match status" value="1"/>
</dbReference>
<dbReference type="Gene3D" id="3.40.50.300">
    <property type="entry name" value="P-loop containing nucleotide triphosphate hydrolases"/>
    <property type="match status" value="3"/>
</dbReference>
<dbReference type="SUPFAM" id="SSF52540">
    <property type="entry name" value="P-loop containing nucleoside triphosphate hydrolases"/>
    <property type="match status" value="1"/>
</dbReference>
<dbReference type="Pfam" id="PF13195">
    <property type="entry name" value="DUF4011"/>
    <property type="match status" value="1"/>
</dbReference>
<keyword evidence="1" id="KW-0175">Coiled coil</keyword>
<organism evidence="5 7">
    <name type="scientific">Cupriavidus oxalaticus</name>
    <dbReference type="NCBI Taxonomy" id="96344"/>
    <lineage>
        <taxon>Bacteria</taxon>
        <taxon>Pseudomonadati</taxon>
        <taxon>Pseudomonadota</taxon>
        <taxon>Betaproteobacteria</taxon>
        <taxon>Burkholderiales</taxon>
        <taxon>Burkholderiaceae</taxon>
        <taxon>Cupriavidus</taxon>
    </lineage>
</organism>
<dbReference type="EMBL" id="CP069812">
    <property type="protein sequence ID" value="QRQ95867.1"/>
    <property type="molecule type" value="Genomic_DNA"/>
</dbReference>
<dbReference type="CDD" id="cd07996">
    <property type="entry name" value="WGR_MMR_like"/>
    <property type="match status" value="1"/>
</dbReference>
<keyword evidence="5" id="KW-0347">Helicase</keyword>
<sequence>MTDSTTHGPNTIPGTTGGREPQAPQTPQTPHAPRPLRALVDAQAGAALPTDDVLVLVLPLFAQVAALHAQGRVAALDPDSILVDQDGALRLRRPDGEAPVMDLGAVHRVQPHPASGLNIVGALQLGHADDGQRGQADLALQPDATAPVERPVYLPGPASWERLVGHHDEIGDVFLLGMVLASLACGLDFADEDDLRSFVAHRRNLFLLHERLHPIVAAVIVEMTELNRHDRATDVAALATRLRTWREQPVGLDVERALAGTTGATPRRAAVLTHLRDRLFDLSRRNRLLHFRPTAASVNVTVASVPLMLQIESVRPEHICTWGGPFAAELVAGKPVSLQQWLRFDDQPYLPASLDRLIAETRRDRAEYGFSNLRLVVAFLRWHNLKEAPDERIVTPLLWLPVELVKRKGVRDQYVIQCAGGEAEFNPVLRHYLSQLYDIRLDETVDLGKISLEEIHAGILAQIRRSEPSVELRLVDKAAVRLVRQKALQRMQQFQRRRPGTAAARTGGWLPPYSYARDDYRPLGRALFEHWVRPSALPQRFEAGAAPAAGPRQPHMSSPAAAESEERQGYVLEASEGHRYAWDLDLTQVTLANFNYRKMSLVRDYAQLLDQPGANPAFDRVFSIDPRDVETAAPAPLAPAEQWNVVAADATQNAAVGLARSQRSFIIQGPPGTGKSQTITNLIADYAGRGKRVLFVCEKRAALDVVFHRLKQSGLDSLCCLIHDSQTDKKAFIADLRACYEQWIAQPHDGDALAARRAQVAGALAAQQQRIDAFEAAMAAAPEALGDSVRALLRRVAGLPAAPDVGPAMRERLPALAAWDRQRDLAQRVHRAMRERFGLDSLAAHPFARLTAQLVADERAYSRAEQLCQDTEALFDALDPLLDSTASLTGQDTSLEQARAIAADSQWLLDTSLAAHLDLLDPASPAQAALREIRADLETRAQALADAQAATSNWQDKLSPGDTGSALALVRRLEPSFARWLQPAWWRLRGELKRRYDFGKHAVHPGYGKVLEALAAEHAASAALAAADADSRRRYGVSEMQAFLRALGELEQRLQSGAGPRELVAHLRQSVDPVAAARAEAGAREALETLAQRVRDGLALAADARLGDIAELLRDLREALDDLPDLLPLLRAVHAGDPACAATLQWLDHAPAQLEALVADEALRRLARENPVLARIGGAALAQAARAVAQAQRELLALNARVVRATRHQQFAEHVRVSSLSATMLDADGKAFKKQYATGRRELEHEFGKSMRHRSIRDLSDDETGIVINDLKPIWLMSPLSVSDTLPLSPDLFDVVIFDEASQIPTEEAVPALSRAGQVVVVGDEMQLPPTSFFTAGGAEGDGEIVVEEEGERIAINLDSDSLLNQAARNLPATLLAWHYRSRHESLISFSNAAFYDGRLVTIPDRVLERAEDEAAPLRSDQEDAGIAGAQALLARPLSFHPLADGVYADRRNAPEASYIARTVRELLRRETGLSLGIVAFSEAQQGAIESALEALAAEDADFAMRLEREYVREDDDQFNGLFVKNLENVQGDERDVIILSICYAPGPDGRMLMNFGPINQRGGEKRLNVIFSRARHRMAVVSTIQAEAITNVHNDGAAALRAFLQFAQASARGQFERAQSVLGALTPGARDAFTREARPDSIRDALAEALRARGHQVHANVGRSQFRCDLAVADPSGQGYALAILLDTPSEAVTDSAERYVFRPGILRSFGWRVLDIPGKDWLDDRDAVLARIEAMLADGEDRALHVEVGMPAPSTQPAAVQGAAPTAGAAEAATQARTDAATASAAQAELVRALRFEQGTSRKFWRASVRGAELCVTYGRIGSAGQTSVKAFDSAERARREMDKLVAEKLRKGYVEA</sequence>
<keyword evidence="8" id="KW-1185">Reference proteome</keyword>
<evidence type="ECO:0000256" key="1">
    <source>
        <dbReference type="SAM" id="Coils"/>
    </source>
</evidence>
<keyword evidence="5" id="KW-0067">ATP-binding</keyword>
<evidence type="ECO:0000313" key="7">
    <source>
        <dbReference type="Proteomes" id="UP000256862"/>
    </source>
</evidence>
<dbReference type="Pfam" id="PF05406">
    <property type="entry name" value="WGR"/>
    <property type="match status" value="1"/>
</dbReference>
<dbReference type="PANTHER" id="PTHR10887">
    <property type="entry name" value="DNA2/NAM7 HELICASE FAMILY"/>
    <property type="match status" value="1"/>
</dbReference>
<dbReference type="InterPro" id="IPR049809">
    <property type="entry name" value="YehF/YfeS-like_WGR"/>
</dbReference>
<evidence type="ECO:0000313" key="8">
    <source>
        <dbReference type="Proteomes" id="UP000623307"/>
    </source>
</evidence>
<dbReference type="GeneID" id="303492024"/>
<dbReference type="CDD" id="cd18808">
    <property type="entry name" value="SF1_C_Upf1"/>
    <property type="match status" value="1"/>
</dbReference>
<dbReference type="GO" id="GO:0004386">
    <property type="term" value="F:helicase activity"/>
    <property type="evidence" value="ECO:0007669"/>
    <property type="project" value="UniProtKB-KW"/>
</dbReference>
<feature type="region of interest" description="Disordered" evidence="2">
    <location>
        <begin position="545"/>
        <end position="567"/>
    </location>
</feature>
<keyword evidence="5" id="KW-0547">Nucleotide-binding</keyword>
<protein>
    <submittedName>
        <fullName evidence="5">DNA helicase</fullName>
    </submittedName>
    <submittedName>
        <fullName evidence="4">WGR domain-containing protein</fullName>
    </submittedName>
</protein>
<evidence type="ECO:0000259" key="3">
    <source>
        <dbReference type="PROSITE" id="PS51977"/>
    </source>
</evidence>
<dbReference type="InterPro" id="IPR036930">
    <property type="entry name" value="WGR_dom_sf"/>
</dbReference>
<evidence type="ECO:0000313" key="5">
    <source>
        <dbReference type="EMBL" id="SPC06525.1"/>
    </source>
</evidence>
<dbReference type="InterPro" id="IPR025103">
    <property type="entry name" value="DUF4011"/>
</dbReference>
<dbReference type="SUPFAM" id="SSF142921">
    <property type="entry name" value="WGR domain-like"/>
    <property type="match status" value="1"/>
</dbReference>
<dbReference type="Gene3D" id="2.20.140.10">
    <property type="entry name" value="WGR domain"/>
    <property type="match status" value="1"/>
</dbReference>
<dbReference type="PANTHER" id="PTHR10887:SF495">
    <property type="entry name" value="HELICASE SENATAXIN ISOFORM X1-RELATED"/>
    <property type="match status" value="1"/>
</dbReference>
<dbReference type="InterPro" id="IPR041677">
    <property type="entry name" value="DNA2/NAM7_AAA_11"/>
</dbReference>